<keyword evidence="3 9" id="KW-0812">Transmembrane</keyword>
<evidence type="ECO:0000256" key="8">
    <source>
        <dbReference type="PROSITE-ProRule" id="PRU00284"/>
    </source>
</evidence>
<dbReference type="InterPro" id="IPR004089">
    <property type="entry name" value="MCPsignal_dom"/>
</dbReference>
<gene>
    <name evidence="12" type="ORF">GCM10011502_07380</name>
</gene>
<evidence type="ECO:0000313" key="12">
    <source>
        <dbReference type="EMBL" id="GGB36787.1"/>
    </source>
</evidence>
<comment type="caution">
    <text evidence="12">The sequence shown here is derived from an EMBL/GenBank/DDBJ whole genome shotgun (WGS) entry which is preliminary data.</text>
</comment>
<evidence type="ECO:0000256" key="6">
    <source>
        <dbReference type="ARBA" id="ARBA00023224"/>
    </source>
</evidence>
<keyword evidence="4 9" id="KW-1133">Transmembrane helix</keyword>
<feature type="domain" description="Methyl-accepting transducer" evidence="10">
    <location>
        <begin position="275"/>
        <end position="511"/>
    </location>
</feature>
<feature type="transmembrane region" description="Helical" evidence="9">
    <location>
        <begin position="195"/>
        <end position="216"/>
    </location>
</feature>
<dbReference type="Pfam" id="PF00015">
    <property type="entry name" value="MCPsignal"/>
    <property type="match status" value="1"/>
</dbReference>
<dbReference type="PROSITE" id="PS50192">
    <property type="entry name" value="T_SNARE"/>
    <property type="match status" value="1"/>
</dbReference>
<comment type="similarity">
    <text evidence="7">Belongs to the methyl-accepting chemotaxis (MCP) protein family.</text>
</comment>
<keyword evidence="2" id="KW-0997">Cell inner membrane</keyword>
<evidence type="ECO:0000256" key="5">
    <source>
        <dbReference type="ARBA" id="ARBA00023136"/>
    </source>
</evidence>
<name>A0ABQ1IG31_9GAMM</name>
<dbReference type="PRINTS" id="PR00260">
    <property type="entry name" value="CHEMTRNSDUCR"/>
</dbReference>
<dbReference type="EMBL" id="BMKE01000004">
    <property type="protein sequence ID" value="GGB36787.1"/>
    <property type="molecule type" value="Genomic_DNA"/>
</dbReference>
<evidence type="ECO:0000259" key="11">
    <source>
        <dbReference type="PROSITE" id="PS50192"/>
    </source>
</evidence>
<dbReference type="PROSITE" id="PS50111">
    <property type="entry name" value="CHEMOTAXIS_TRANSDUC_2"/>
    <property type="match status" value="1"/>
</dbReference>
<accession>A0ABQ1IG31</accession>
<evidence type="ECO:0000256" key="7">
    <source>
        <dbReference type="ARBA" id="ARBA00029447"/>
    </source>
</evidence>
<evidence type="ECO:0000313" key="13">
    <source>
        <dbReference type="Proteomes" id="UP000646152"/>
    </source>
</evidence>
<keyword evidence="6 8" id="KW-0807">Transducer</keyword>
<organism evidence="12 13">
    <name type="scientific">Oceanisphaera marina</name>
    <dbReference type="NCBI Taxonomy" id="2017550"/>
    <lineage>
        <taxon>Bacteria</taxon>
        <taxon>Pseudomonadati</taxon>
        <taxon>Pseudomonadota</taxon>
        <taxon>Gammaproteobacteria</taxon>
        <taxon>Aeromonadales</taxon>
        <taxon>Aeromonadaceae</taxon>
        <taxon>Oceanisphaera</taxon>
    </lineage>
</organism>
<dbReference type="CDD" id="cd11386">
    <property type="entry name" value="MCP_signal"/>
    <property type="match status" value="1"/>
</dbReference>
<dbReference type="SUPFAM" id="SSF58104">
    <property type="entry name" value="Methyl-accepting chemotaxis protein (MCP) signaling domain"/>
    <property type="match status" value="1"/>
</dbReference>
<evidence type="ECO:0000256" key="4">
    <source>
        <dbReference type="ARBA" id="ARBA00022989"/>
    </source>
</evidence>
<dbReference type="Proteomes" id="UP000646152">
    <property type="component" value="Unassembled WGS sequence"/>
</dbReference>
<evidence type="ECO:0000256" key="9">
    <source>
        <dbReference type="SAM" id="Phobius"/>
    </source>
</evidence>
<dbReference type="InterPro" id="IPR000727">
    <property type="entry name" value="T_SNARE_dom"/>
</dbReference>
<keyword evidence="2" id="KW-1003">Cell membrane</keyword>
<sequence>MYKNLTLRSLIRLVFLVVLSLALVLGFALYLMLQSQQGVSRAHEHRFNYFNDSNMLRMYSTELSTHIRNYVATGNQAKLNAYHDVMAITMGQAPRVNGRTESNEDMLSEMELTRSEMALMEQGRQATVTMGKLEAEALRLMAMGQQELAQQKVLGPEYDQARMTLSRSVDQFVSMLLARLSESLQAEEARNHQMVVFMVSLVVLLVGLSLLLGWTLKRMVLQPLGAEPSEMERVARSIADGDLSLSFAANSSGVYGKLQHMTDKLREVIGHIHQSSSSLSAAAEETSAVSLQTSANLSRQQQDTDQVAAAINQMAATVQEVSQNTSLAAASANSANEAAEQGKKVVQQTVNSISQLADDVISTGRVVQSLADSSTQISTVVQVIQDIADRTNLLALNAAIEAARAGEQGRGFAVVADEVRQLAGQTQKSSQEIVTTIAKLRGDAEQALTAMAHGRKQAELTVGQAQEAEQALELISAAVRTINDMNTQIATAVEEQATVTEDISRNLTVIHEVGDETAAGAEQTASASRELSELAAGLQQLVQGFKLEPETLGARYRS</sequence>
<dbReference type="RefSeq" id="WP_188628751.1">
    <property type="nucleotide sequence ID" value="NZ_BMKE01000004.1"/>
</dbReference>
<evidence type="ECO:0000259" key="10">
    <source>
        <dbReference type="PROSITE" id="PS50111"/>
    </source>
</evidence>
<evidence type="ECO:0000256" key="3">
    <source>
        <dbReference type="ARBA" id="ARBA00022692"/>
    </source>
</evidence>
<feature type="transmembrane region" description="Helical" evidence="9">
    <location>
        <begin position="12"/>
        <end position="33"/>
    </location>
</feature>
<dbReference type="Gene3D" id="1.10.287.950">
    <property type="entry name" value="Methyl-accepting chemotaxis protein"/>
    <property type="match status" value="1"/>
</dbReference>
<dbReference type="PANTHER" id="PTHR32089">
    <property type="entry name" value="METHYL-ACCEPTING CHEMOTAXIS PROTEIN MCPB"/>
    <property type="match status" value="1"/>
</dbReference>
<protein>
    <recommendedName>
        <fullName evidence="14">Chemotaxis protein</fullName>
    </recommendedName>
</protein>
<proteinExistence type="inferred from homology"/>
<evidence type="ECO:0000256" key="1">
    <source>
        <dbReference type="ARBA" id="ARBA00004429"/>
    </source>
</evidence>
<reference evidence="13" key="1">
    <citation type="journal article" date="2019" name="Int. J. Syst. Evol. Microbiol.">
        <title>The Global Catalogue of Microorganisms (GCM) 10K type strain sequencing project: providing services to taxonomists for standard genome sequencing and annotation.</title>
        <authorList>
            <consortium name="The Broad Institute Genomics Platform"/>
            <consortium name="The Broad Institute Genome Sequencing Center for Infectious Disease"/>
            <person name="Wu L."/>
            <person name="Ma J."/>
        </authorList>
    </citation>
    <scope>NUCLEOTIDE SEQUENCE [LARGE SCALE GENOMIC DNA]</scope>
    <source>
        <strain evidence="13">CGMCC 1.15923</strain>
    </source>
</reference>
<feature type="domain" description="T-SNARE coiled-coil homology" evidence="11">
    <location>
        <begin position="462"/>
        <end position="507"/>
    </location>
</feature>
<keyword evidence="5 9" id="KW-0472">Membrane</keyword>
<dbReference type="SMART" id="SM00283">
    <property type="entry name" value="MA"/>
    <property type="match status" value="1"/>
</dbReference>
<evidence type="ECO:0008006" key="14">
    <source>
        <dbReference type="Google" id="ProtNLM"/>
    </source>
</evidence>
<evidence type="ECO:0000256" key="2">
    <source>
        <dbReference type="ARBA" id="ARBA00022519"/>
    </source>
</evidence>
<dbReference type="InterPro" id="IPR004090">
    <property type="entry name" value="Chemotax_Me-accpt_rcpt"/>
</dbReference>
<dbReference type="PANTHER" id="PTHR32089:SF119">
    <property type="entry name" value="METHYL-ACCEPTING CHEMOTAXIS PROTEIN CTPL"/>
    <property type="match status" value="1"/>
</dbReference>
<comment type="subcellular location">
    <subcellularLocation>
        <location evidence="1">Cell inner membrane</location>
        <topology evidence="1">Multi-pass membrane protein</topology>
    </subcellularLocation>
</comment>
<keyword evidence="13" id="KW-1185">Reference proteome</keyword>